<evidence type="ECO:0000256" key="3">
    <source>
        <dbReference type="ARBA" id="ARBA00023125"/>
    </source>
</evidence>
<keyword evidence="3 6" id="KW-0238">DNA-binding</keyword>
<evidence type="ECO:0000256" key="2">
    <source>
        <dbReference type="ARBA" id="ARBA00023015"/>
    </source>
</evidence>
<evidence type="ECO:0000313" key="6">
    <source>
        <dbReference type="EMBL" id="TWD75666.1"/>
    </source>
</evidence>
<dbReference type="SUPFAM" id="SSF53850">
    <property type="entry name" value="Periplasmic binding protein-like II"/>
    <property type="match status" value="1"/>
</dbReference>
<dbReference type="Gene3D" id="3.40.190.290">
    <property type="match status" value="1"/>
</dbReference>
<name>A0A561B9P9_9BURK</name>
<dbReference type="EMBL" id="VIVL01000017">
    <property type="protein sequence ID" value="TWD75666.1"/>
    <property type="molecule type" value="Genomic_DNA"/>
</dbReference>
<dbReference type="Proteomes" id="UP000319722">
    <property type="component" value="Unassembled WGS sequence"/>
</dbReference>
<evidence type="ECO:0000256" key="1">
    <source>
        <dbReference type="ARBA" id="ARBA00009437"/>
    </source>
</evidence>
<dbReference type="OrthoDB" id="8437302at2"/>
<dbReference type="Pfam" id="PF03466">
    <property type="entry name" value="LysR_substrate"/>
    <property type="match status" value="1"/>
</dbReference>
<keyword evidence="4" id="KW-0804">Transcription</keyword>
<dbReference type="AlphaFoldDB" id="A0A561B9P9"/>
<dbReference type="GO" id="GO:0005829">
    <property type="term" value="C:cytosol"/>
    <property type="evidence" value="ECO:0007669"/>
    <property type="project" value="TreeGrafter"/>
</dbReference>
<dbReference type="InterPro" id="IPR000847">
    <property type="entry name" value="LysR_HTH_N"/>
</dbReference>
<comment type="caution">
    <text evidence="6">The sequence shown here is derived from an EMBL/GenBank/DDBJ whole genome shotgun (WGS) entry which is preliminary data.</text>
</comment>
<evidence type="ECO:0000256" key="4">
    <source>
        <dbReference type="ARBA" id="ARBA00023163"/>
    </source>
</evidence>
<feature type="domain" description="HTH lysR-type" evidence="5">
    <location>
        <begin position="1"/>
        <end position="60"/>
    </location>
</feature>
<proteinExistence type="inferred from homology"/>
<dbReference type="Gene3D" id="1.10.10.10">
    <property type="entry name" value="Winged helix-like DNA-binding domain superfamily/Winged helix DNA-binding domain"/>
    <property type="match status" value="1"/>
</dbReference>
<dbReference type="GO" id="GO:0003700">
    <property type="term" value="F:DNA-binding transcription factor activity"/>
    <property type="evidence" value="ECO:0007669"/>
    <property type="project" value="InterPro"/>
</dbReference>
<dbReference type="SUPFAM" id="SSF46785">
    <property type="entry name" value="Winged helix' DNA-binding domain"/>
    <property type="match status" value="1"/>
</dbReference>
<gene>
    <name evidence="6" type="ORF">FB547_11783</name>
</gene>
<comment type="similarity">
    <text evidence="1">Belongs to the LysR transcriptional regulatory family.</text>
</comment>
<keyword evidence="2" id="KW-0805">Transcription regulation</keyword>
<accession>A0A561B9P9</accession>
<dbReference type="InterPro" id="IPR005119">
    <property type="entry name" value="LysR_subst-bd"/>
</dbReference>
<evidence type="ECO:0000259" key="5">
    <source>
        <dbReference type="PROSITE" id="PS50931"/>
    </source>
</evidence>
<dbReference type="PRINTS" id="PR00039">
    <property type="entry name" value="HTHLYSR"/>
</dbReference>
<dbReference type="Pfam" id="PF00126">
    <property type="entry name" value="HTH_1"/>
    <property type="match status" value="1"/>
</dbReference>
<reference evidence="6 7" key="1">
    <citation type="submission" date="2019-06" db="EMBL/GenBank/DDBJ databases">
        <title>Sorghum-associated microbial communities from plants grown in Nebraska, USA.</title>
        <authorList>
            <person name="Schachtman D."/>
        </authorList>
    </citation>
    <scope>NUCLEOTIDE SEQUENCE [LARGE SCALE GENOMIC DNA]</scope>
    <source>
        <strain evidence="6 7">T529</strain>
    </source>
</reference>
<dbReference type="GO" id="GO:0003677">
    <property type="term" value="F:DNA binding"/>
    <property type="evidence" value="ECO:0007669"/>
    <property type="project" value="UniProtKB-KW"/>
</dbReference>
<dbReference type="PANTHER" id="PTHR30419">
    <property type="entry name" value="HTH-TYPE TRANSCRIPTIONAL REGULATOR YBHD"/>
    <property type="match status" value="1"/>
</dbReference>
<dbReference type="PROSITE" id="PS50931">
    <property type="entry name" value="HTH_LYSR"/>
    <property type="match status" value="1"/>
</dbReference>
<organism evidence="6 7">
    <name type="scientific">Variovorax beijingensis</name>
    <dbReference type="NCBI Taxonomy" id="2496117"/>
    <lineage>
        <taxon>Bacteria</taxon>
        <taxon>Pseudomonadati</taxon>
        <taxon>Pseudomonadota</taxon>
        <taxon>Betaproteobacteria</taxon>
        <taxon>Burkholderiales</taxon>
        <taxon>Comamonadaceae</taxon>
        <taxon>Variovorax</taxon>
    </lineage>
</organism>
<dbReference type="InterPro" id="IPR050950">
    <property type="entry name" value="HTH-type_LysR_regulators"/>
</dbReference>
<dbReference type="RefSeq" id="WP_145747397.1">
    <property type="nucleotide sequence ID" value="NZ_VIVL01000017.1"/>
</dbReference>
<dbReference type="InterPro" id="IPR036390">
    <property type="entry name" value="WH_DNA-bd_sf"/>
</dbReference>
<dbReference type="FunFam" id="1.10.10.10:FF:000001">
    <property type="entry name" value="LysR family transcriptional regulator"/>
    <property type="match status" value="1"/>
</dbReference>
<dbReference type="InterPro" id="IPR036388">
    <property type="entry name" value="WH-like_DNA-bd_sf"/>
</dbReference>
<dbReference type="PANTHER" id="PTHR30419:SF8">
    <property type="entry name" value="NITROGEN ASSIMILATION TRANSCRIPTIONAL ACTIVATOR-RELATED"/>
    <property type="match status" value="1"/>
</dbReference>
<sequence length="304" mass="33406">MNLSVADLTAFMEVVRSGSISRAAQHLGITQPSVSKAMRRLEDEVGVQLLERGLHGARLTADGEMFLEAARRFELQRFDLTRAASELRARHAGLLRLGITSPAADNTAVIAAAEMVRKRPGLRLRLRVGKSDALDTAVDDGEIDLAVVPSYKGQSLQSTQLQLGEDHIRVVVRQGHPLTKKPVVSLNDLTPYAWVMAPPRSAARRHFFAIFERNGVPMPRVAVETEYTSEAAMGILTSTDLLSIVPDSVVRSWLGRATPLSIPELAVSRTLVLLSRPGARWSPLMTEFRELVSSYWPKGHSSNE</sequence>
<evidence type="ECO:0000313" key="7">
    <source>
        <dbReference type="Proteomes" id="UP000319722"/>
    </source>
</evidence>
<protein>
    <submittedName>
        <fullName evidence="6">DNA-binding transcriptional LysR family regulator</fullName>
    </submittedName>
</protein>